<gene>
    <name evidence="2" type="ORF">HLV38_02885</name>
</gene>
<dbReference type="PANTHER" id="PTHR46517">
    <property type="entry name" value="FRUCTOSE-2,6-BISPHOSPHATASE TIGAR"/>
    <property type="match status" value="1"/>
</dbReference>
<accession>A0A6M8IWT1</accession>
<evidence type="ECO:0000313" key="2">
    <source>
        <dbReference type="EMBL" id="QKF07185.1"/>
    </source>
</evidence>
<sequence>MTVHNRQGVIQGWGDSPLAPEGRDVARRLGRAMASLDVRRAWSSDAGRAKETLRLLLDARAEAMSCSREGAHTEVRSGRLRALVAHADPRLREWGYGGFEGGPAAELNRAIERQMGAALSRRQMNERLPQVADAIAAADPAARAERFDAIAGRLTAFLDDALADLATAGGGLGVAVTHALAIRSLVWCIDPSRALEPDKYGNGSVTAVGFDGTRLTVGPVASMAWRQA</sequence>
<organism evidence="2 3">
    <name type="scientific">Berryella wangjianweii</name>
    <dbReference type="NCBI Taxonomy" id="2734634"/>
    <lineage>
        <taxon>Bacteria</taxon>
        <taxon>Bacillati</taxon>
        <taxon>Actinomycetota</taxon>
        <taxon>Coriobacteriia</taxon>
        <taxon>Eggerthellales</taxon>
        <taxon>Eggerthellaceae</taxon>
        <taxon>Berryella</taxon>
    </lineage>
</organism>
<dbReference type="PANTHER" id="PTHR46517:SF1">
    <property type="entry name" value="FRUCTOSE-2,6-BISPHOSPHATASE TIGAR"/>
    <property type="match status" value="1"/>
</dbReference>
<dbReference type="Gene3D" id="3.40.50.1240">
    <property type="entry name" value="Phosphoglycerate mutase-like"/>
    <property type="match status" value="1"/>
</dbReference>
<keyword evidence="3" id="KW-1185">Reference proteome</keyword>
<dbReference type="CDD" id="cd07067">
    <property type="entry name" value="HP_PGM_like"/>
    <property type="match status" value="1"/>
</dbReference>
<dbReference type="GO" id="GO:0005829">
    <property type="term" value="C:cytosol"/>
    <property type="evidence" value="ECO:0007669"/>
    <property type="project" value="TreeGrafter"/>
</dbReference>
<protein>
    <submittedName>
        <fullName evidence="2">Histidine phosphatase family protein</fullName>
    </submittedName>
</protein>
<dbReference type="InterPro" id="IPR013078">
    <property type="entry name" value="His_Pase_superF_clade-1"/>
</dbReference>
<dbReference type="EMBL" id="CP053716">
    <property type="protein sequence ID" value="QKF07185.1"/>
    <property type="molecule type" value="Genomic_DNA"/>
</dbReference>
<dbReference type="Pfam" id="PF00300">
    <property type="entry name" value="His_Phos_1"/>
    <property type="match status" value="2"/>
</dbReference>
<keyword evidence="1" id="KW-0378">Hydrolase</keyword>
<dbReference type="GO" id="GO:0045820">
    <property type="term" value="P:negative regulation of glycolytic process"/>
    <property type="evidence" value="ECO:0007669"/>
    <property type="project" value="TreeGrafter"/>
</dbReference>
<dbReference type="InterPro" id="IPR051695">
    <property type="entry name" value="Phosphoglycerate_Mutase"/>
</dbReference>
<dbReference type="GO" id="GO:0004331">
    <property type="term" value="F:fructose-2,6-bisphosphate 2-phosphatase activity"/>
    <property type="evidence" value="ECO:0007669"/>
    <property type="project" value="TreeGrafter"/>
</dbReference>
<proteinExistence type="predicted"/>
<dbReference type="AlphaFoldDB" id="A0A6M8IWT1"/>
<evidence type="ECO:0000256" key="1">
    <source>
        <dbReference type="ARBA" id="ARBA00022801"/>
    </source>
</evidence>
<evidence type="ECO:0000313" key="3">
    <source>
        <dbReference type="Proteomes" id="UP000503297"/>
    </source>
</evidence>
<dbReference type="Proteomes" id="UP000503297">
    <property type="component" value="Chromosome"/>
</dbReference>
<reference evidence="3" key="1">
    <citation type="submission" date="2020-05" db="EMBL/GenBank/DDBJ databases">
        <title>Novel species in genus Nocardioides.</title>
        <authorList>
            <person name="Zhang G."/>
        </authorList>
    </citation>
    <scope>NUCLEOTIDE SEQUENCE [LARGE SCALE GENOMIC DNA]</scope>
    <source>
        <strain evidence="3">zg-1050</strain>
    </source>
</reference>
<name>A0A6M8IWT1_9ACTN</name>
<dbReference type="SMART" id="SM00855">
    <property type="entry name" value="PGAM"/>
    <property type="match status" value="1"/>
</dbReference>
<dbReference type="GO" id="GO:0043456">
    <property type="term" value="P:regulation of pentose-phosphate shunt"/>
    <property type="evidence" value="ECO:0007669"/>
    <property type="project" value="TreeGrafter"/>
</dbReference>
<dbReference type="KEGG" id="bwa:HLV38_02885"/>
<dbReference type="InterPro" id="IPR029033">
    <property type="entry name" value="His_PPase_superfam"/>
</dbReference>
<dbReference type="SUPFAM" id="SSF53254">
    <property type="entry name" value="Phosphoglycerate mutase-like"/>
    <property type="match status" value="1"/>
</dbReference>